<feature type="transmembrane region" description="Helical" evidence="8">
    <location>
        <begin position="127"/>
        <end position="145"/>
    </location>
</feature>
<evidence type="ECO:0000256" key="2">
    <source>
        <dbReference type="ARBA" id="ARBA00009142"/>
    </source>
</evidence>
<keyword evidence="5 8" id="KW-0812">Transmembrane</keyword>
<keyword evidence="4 8" id="KW-1003">Cell membrane</keyword>
<dbReference type="InterPro" id="IPR052017">
    <property type="entry name" value="TSUP"/>
</dbReference>
<evidence type="ECO:0000256" key="6">
    <source>
        <dbReference type="ARBA" id="ARBA00022989"/>
    </source>
</evidence>
<dbReference type="RefSeq" id="WP_281815832.1">
    <property type="nucleotide sequence ID" value="NZ_BRLB01000007.1"/>
</dbReference>
<reference evidence="9" key="1">
    <citation type="submission" date="2022-06" db="EMBL/GenBank/DDBJ databases">
        <title>Vallitalea longa sp. nov., an anaerobic bacterium isolated from marine sediment.</title>
        <authorList>
            <person name="Hirano S."/>
            <person name="Terahara T."/>
            <person name="Mori K."/>
            <person name="Hamada M."/>
            <person name="Matsumoto R."/>
            <person name="Kobayashi T."/>
        </authorList>
    </citation>
    <scope>NUCLEOTIDE SEQUENCE</scope>
    <source>
        <strain evidence="9">SH18-1</strain>
    </source>
</reference>
<protein>
    <recommendedName>
        <fullName evidence="8">Probable membrane transporter protein</fullName>
    </recommendedName>
</protein>
<gene>
    <name evidence="9" type="ORF">SH1V18_24860</name>
</gene>
<dbReference type="EMBL" id="BRLB01000007">
    <property type="protein sequence ID" value="GKX30006.1"/>
    <property type="molecule type" value="Genomic_DNA"/>
</dbReference>
<keyword evidence="10" id="KW-1185">Reference proteome</keyword>
<feature type="transmembrane region" description="Helical" evidence="8">
    <location>
        <begin position="176"/>
        <end position="193"/>
    </location>
</feature>
<feature type="transmembrane region" description="Helical" evidence="8">
    <location>
        <begin position="96"/>
        <end position="115"/>
    </location>
</feature>
<organism evidence="9 10">
    <name type="scientific">Vallitalea longa</name>
    <dbReference type="NCBI Taxonomy" id="2936439"/>
    <lineage>
        <taxon>Bacteria</taxon>
        <taxon>Bacillati</taxon>
        <taxon>Bacillota</taxon>
        <taxon>Clostridia</taxon>
        <taxon>Lachnospirales</taxon>
        <taxon>Vallitaleaceae</taxon>
        <taxon>Vallitalea</taxon>
    </lineage>
</organism>
<evidence type="ECO:0000256" key="3">
    <source>
        <dbReference type="ARBA" id="ARBA00022448"/>
    </source>
</evidence>
<comment type="caution">
    <text evidence="9">The sequence shown here is derived from an EMBL/GenBank/DDBJ whole genome shotgun (WGS) entry which is preliminary data.</text>
</comment>
<evidence type="ECO:0000256" key="8">
    <source>
        <dbReference type="RuleBase" id="RU363041"/>
    </source>
</evidence>
<keyword evidence="7 8" id="KW-0472">Membrane</keyword>
<feature type="transmembrane region" description="Helical" evidence="8">
    <location>
        <begin position="199"/>
        <end position="219"/>
    </location>
</feature>
<comment type="similarity">
    <text evidence="2 8">Belongs to the 4-toluene sulfonate uptake permease (TSUP) (TC 2.A.102) family.</text>
</comment>
<dbReference type="Pfam" id="PF01925">
    <property type="entry name" value="TauE"/>
    <property type="match status" value="1"/>
</dbReference>
<keyword evidence="6 8" id="KW-1133">Transmembrane helix</keyword>
<dbReference type="AlphaFoldDB" id="A0A9W5YC89"/>
<evidence type="ECO:0000313" key="9">
    <source>
        <dbReference type="EMBL" id="GKX30006.1"/>
    </source>
</evidence>
<sequence>MKIILLCFAGFIAAFVDSIAGGGGLISVPAYYMAGLPSHMVLGTNKFSATCASLTSSIKYLKSGLGSKNLLKYAIPFTLVGACIGVTAALNIDEKILSSVILIMVLIIGVYSLFSKSLGIKENLKKVTRMRIFLLIVLALILGFYDGFFGPGTGSFLMFGLISLFGFEFTKAAANARVMNFFSNITSLFLFALNMKINFYYGIPVAICSIIGAKLGTAFALKKGAKLIKPIFVTMSLILSLKLLIVDVLHLL</sequence>
<evidence type="ECO:0000256" key="7">
    <source>
        <dbReference type="ARBA" id="ARBA00023136"/>
    </source>
</evidence>
<dbReference type="PANTHER" id="PTHR30269">
    <property type="entry name" value="TRANSMEMBRANE PROTEIN YFCA"/>
    <property type="match status" value="1"/>
</dbReference>
<evidence type="ECO:0000313" key="10">
    <source>
        <dbReference type="Proteomes" id="UP001144256"/>
    </source>
</evidence>
<evidence type="ECO:0000256" key="5">
    <source>
        <dbReference type="ARBA" id="ARBA00022692"/>
    </source>
</evidence>
<name>A0A9W5YC89_9FIRM</name>
<proteinExistence type="inferred from homology"/>
<feature type="transmembrane region" description="Helical" evidence="8">
    <location>
        <begin position="231"/>
        <end position="251"/>
    </location>
</feature>
<dbReference type="Proteomes" id="UP001144256">
    <property type="component" value="Unassembled WGS sequence"/>
</dbReference>
<keyword evidence="3" id="KW-0813">Transport</keyword>
<evidence type="ECO:0000256" key="1">
    <source>
        <dbReference type="ARBA" id="ARBA00004651"/>
    </source>
</evidence>
<feature type="transmembrane region" description="Helical" evidence="8">
    <location>
        <begin position="70"/>
        <end position="90"/>
    </location>
</feature>
<accession>A0A9W5YC89</accession>
<dbReference type="InterPro" id="IPR002781">
    <property type="entry name" value="TM_pro_TauE-like"/>
</dbReference>
<dbReference type="GO" id="GO:0005886">
    <property type="term" value="C:plasma membrane"/>
    <property type="evidence" value="ECO:0007669"/>
    <property type="project" value="UniProtKB-SubCell"/>
</dbReference>
<evidence type="ECO:0000256" key="4">
    <source>
        <dbReference type="ARBA" id="ARBA00022475"/>
    </source>
</evidence>
<comment type="subcellular location">
    <subcellularLocation>
        <location evidence="1 8">Cell membrane</location>
        <topology evidence="1 8">Multi-pass membrane protein</topology>
    </subcellularLocation>
</comment>
<dbReference type="PANTHER" id="PTHR30269:SF0">
    <property type="entry name" value="MEMBRANE TRANSPORTER PROTEIN YFCA-RELATED"/>
    <property type="match status" value="1"/>
</dbReference>